<evidence type="ECO:0000259" key="3">
    <source>
        <dbReference type="Pfam" id="PF24436"/>
    </source>
</evidence>
<dbReference type="InterPro" id="IPR033060">
    <property type="entry name" value="INTS7"/>
</dbReference>
<dbReference type="GO" id="GO:0032039">
    <property type="term" value="C:integrator complex"/>
    <property type="evidence" value="ECO:0007669"/>
    <property type="project" value="InterPro"/>
</dbReference>
<dbReference type="InterPro" id="IPR056516">
    <property type="entry name" value="INTS7_N"/>
</dbReference>
<organism evidence="4 5">
    <name type="scientific">Acacia crassicarpa</name>
    <name type="common">northern wattle</name>
    <dbReference type="NCBI Taxonomy" id="499986"/>
    <lineage>
        <taxon>Eukaryota</taxon>
        <taxon>Viridiplantae</taxon>
        <taxon>Streptophyta</taxon>
        <taxon>Embryophyta</taxon>
        <taxon>Tracheophyta</taxon>
        <taxon>Spermatophyta</taxon>
        <taxon>Magnoliopsida</taxon>
        <taxon>eudicotyledons</taxon>
        <taxon>Gunneridae</taxon>
        <taxon>Pentapetalae</taxon>
        <taxon>rosids</taxon>
        <taxon>fabids</taxon>
        <taxon>Fabales</taxon>
        <taxon>Fabaceae</taxon>
        <taxon>Caesalpinioideae</taxon>
        <taxon>mimosoid clade</taxon>
        <taxon>Acacieae</taxon>
        <taxon>Acacia</taxon>
    </lineage>
</organism>
<evidence type="ECO:0008006" key="6">
    <source>
        <dbReference type="Google" id="ProtNLM"/>
    </source>
</evidence>
<dbReference type="EMBL" id="JAWXYG010000005">
    <property type="protein sequence ID" value="KAK4270646.1"/>
    <property type="molecule type" value="Genomic_DNA"/>
</dbReference>
<comment type="similarity">
    <text evidence="1">Belongs to the Integrator subunit 7 family.</text>
</comment>
<dbReference type="Pfam" id="PF22966">
    <property type="entry name" value="INTS7_C_plants"/>
    <property type="match status" value="1"/>
</dbReference>
<sequence>MERSCAASAMEWSIQLEKGLRSKKPGGSVEAILRFGPQLQQWSAESESDIVGNSMFELMAGEDRLFANAILLRLADAFACGDKETKFAIVKVFLSELKHRGKMKHKQYKGLLSKAKVPNHLELLKRVKSIFDSGDEESKAFALVLFGCWADFAHGNAHIRYLVLSSLVSSHAWLVKASLFAAGCFCEISDDFASTTLEMLVNMVTSSEISLPAKLDAARAFGKFRCSYSVANKAYKTGVELILNSSDEEYLVVMFFSLSKLASVSTLLISEQVRLLLSFLSQERTSHIRETALRCMRFLVKKGHYQNSVNSDLIHRLLCMLGEPEVSLAMHCEALQVLHKVLVCIPPLSFTELHELVKLVTVVENAIQQADLMKGHLAIHILADLSCKFVGGTGTENGVFFNLPSRVVSLIKDQIKLLVMSLLETRQKYSMLFQNLETLLNILLSIIRKHHHLVFLVLDNITSTIEFLVTVKTTGQVTASTHVAVKFDQEENTDVVSKFFCKIHRFLVAFIETLSRASAIDSDVMSRVQILVESVCQCGLLNCYTYTMYCLLLHSQHIWGGLLHQDNGICDRYNLSIYPHSCPVNCKIDTVEFVNQILRYIDNWTAYRIGTYAACQGELHLSSSIFSKLIKEVKSNSCCNWLKSLYQFTQSEGVIQLRSFPKQAVTLVEGSENNKFPLNSCGYLDEKDSRDAGSVNDHNYSCKVAAANQALCSSIRILEAAVTSSHAFSFQRWYLSLKARFLENVVAMLKVVRLVLNKDWGNWVNIEGDVLLGYLKSFEDIYQISFHFSRLAEEFDLIGTSFIEMDSESSEVVTALSLSCSLLAFVSGFAVFVVKQLSHENFMVDKISCNSLLVSAMQNLAAWLGHMDHETNSNFSLLLNFIDRPTNCFHLLPRHQTCNVGFAYLDLLNVYSNVVSEAACLENKISKMHNEITLSEVSKNVSQLISDTITKWIHIPPRIPKYFFRVRQVIGSELFVHNEDTKTGAAISVSQGCSLSLNLCLQLKNLLANLRVVPTKFYCILYCPVSCQVPTPQGQAGEQLPSEYDEAWKDADIIELNKKLFHRVSDWIANKGRTSSKRFNNGVAETFLKFVPNKRGQGFSSCLLDVSDFPVGSYRIKWFSCFLDSAGSYRSLLPLNMAPIITVRT</sequence>
<protein>
    <recommendedName>
        <fullName evidence="6">Integrator complex subunit 7</fullName>
    </recommendedName>
</protein>
<dbReference type="PANTHER" id="PTHR13322">
    <property type="entry name" value="C1ORF73 PROTEIN"/>
    <property type="match status" value="1"/>
</dbReference>
<dbReference type="Pfam" id="PF24436">
    <property type="entry name" value="INTS7_N"/>
    <property type="match status" value="1"/>
</dbReference>
<dbReference type="GO" id="GO:0034472">
    <property type="term" value="P:snRNA 3'-end processing"/>
    <property type="evidence" value="ECO:0007669"/>
    <property type="project" value="TreeGrafter"/>
</dbReference>
<reference evidence="4" key="1">
    <citation type="submission" date="2023-10" db="EMBL/GenBank/DDBJ databases">
        <title>Chromosome-level genome of the transformable northern wattle, Acacia crassicarpa.</title>
        <authorList>
            <person name="Massaro I."/>
            <person name="Sinha N.R."/>
            <person name="Poethig S."/>
            <person name="Leichty A.R."/>
        </authorList>
    </citation>
    <scope>NUCLEOTIDE SEQUENCE</scope>
    <source>
        <strain evidence="4">Acra3RX</strain>
        <tissue evidence="4">Leaf</tissue>
    </source>
</reference>
<evidence type="ECO:0000313" key="4">
    <source>
        <dbReference type="EMBL" id="KAK4270646.1"/>
    </source>
</evidence>
<name>A0AAE1JKQ1_9FABA</name>
<proteinExistence type="inferred from homology"/>
<keyword evidence="5" id="KW-1185">Reference proteome</keyword>
<dbReference type="SUPFAM" id="SSF48371">
    <property type="entry name" value="ARM repeat"/>
    <property type="match status" value="1"/>
</dbReference>
<gene>
    <name evidence="4" type="ORF">QN277_019425</name>
</gene>
<feature type="domain" description="Integrator complex subunit 7 N-terminal" evidence="3">
    <location>
        <begin position="66"/>
        <end position="525"/>
    </location>
</feature>
<dbReference type="InterPro" id="IPR016024">
    <property type="entry name" value="ARM-type_fold"/>
</dbReference>
<dbReference type="AlphaFoldDB" id="A0AAE1JKQ1"/>
<feature type="domain" description="Integrator complex subunit 7-like C-terminal" evidence="2">
    <location>
        <begin position="971"/>
        <end position="1144"/>
    </location>
</feature>
<dbReference type="PANTHER" id="PTHR13322:SF2">
    <property type="entry name" value="INTEGRATOR COMPLEX SUBUNIT 7"/>
    <property type="match status" value="1"/>
</dbReference>
<evidence type="ECO:0000313" key="5">
    <source>
        <dbReference type="Proteomes" id="UP001293593"/>
    </source>
</evidence>
<evidence type="ECO:0000259" key="2">
    <source>
        <dbReference type="Pfam" id="PF22966"/>
    </source>
</evidence>
<dbReference type="InterPro" id="IPR055195">
    <property type="entry name" value="INTS7_C_plant"/>
</dbReference>
<accession>A0AAE1JKQ1</accession>
<evidence type="ECO:0000256" key="1">
    <source>
        <dbReference type="ARBA" id="ARBA00008565"/>
    </source>
</evidence>
<dbReference type="Proteomes" id="UP001293593">
    <property type="component" value="Unassembled WGS sequence"/>
</dbReference>
<comment type="caution">
    <text evidence="4">The sequence shown here is derived from an EMBL/GenBank/DDBJ whole genome shotgun (WGS) entry which is preliminary data.</text>
</comment>